<evidence type="ECO:0000256" key="4">
    <source>
        <dbReference type="ARBA" id="ARBA00023125"/>
    </source>
</evidence>
<dbReference type="GO" id="GO:0016987">
    <property type="term" value="F:sigma factor activity"/>
    <property type="evidence" value="ECO:0007669"/>
    <property type="project" value="UniProtKB-KW"/>
</dbReference>
<dbReference type="InterPro" id="IPR013324">
    <property type="entry name" value="RNA_pol_sigma_r3/r4-like"/>
</dbReference>
<reference evidence="8" key="1">
    <citation type="submission" date="2020-02" db="EMBL/GenBank/DDBJ databases">
        <authorList>
            <person name="Meier V. D."/>
        </authorList>
    </citation>
    <scope>NUCLEOTIDE SEQUENCE</scope>
    <source>
        <strain evidence="8">AVDCRST_MAG05</strain>
    </source>
</reference>
<dbReference type="GO" id="GO:0006352">
    <property type="term" value="P:DNA-templated transcription initiation"/>
    <property type="evidence" value="ECO:0007669"/>
    <property type="project" value="InterPro"/>
</dbReference>
<dbReference type="InterPro" id="IPR039425">
    <property type="entry name" value="RNA_pol_sigma-70-like"/>
</dbReference>
<evidence type="ECO:0000313" key="8">
    <source>
        <dbReference type="EMBL" id="CAA9530072.1"/>
    </source>
</evidence>
<keyword evidence="5" id="KW-0804">Transcription</keyword>
<dbReference type="SUPFAM" id="SSF88659">
    <property type="entry name" value="Sigma3 and sigma4 domains of RNA polymerase sigma factors"/>
    <property type="match status" value="1"/>
</dbReference>
<dbReference type="InterPro" id="IPR014284">
    <property type="entry name" value="RNA_pol_sigma-70_dom"/>
</dbReference>
<dbReference type="InterPro" id="IPR036388">
    <property type="entry name" value="WH-like_DNA-bd_sf"/>
</dbReference>
<dbReference type="Gene3D" id="2.60.40.1630">
    <property type="entry name" value="bacillus anthracis domain"/>
    <property type="match status" value="1"/>
</dbReference>
<dbReference type="Gene3D" id="1.10.1740.10">
    <property type="match status" value="1"/>
</dbReference>
<protein>
    <submittedName>
        <fullName evidence="8">Uncharacterized protein</fullName>
    </submittedName>
</protein>
<evidence type="ECO:0000259" key="7">
    <source>
        <dbReference type="Pfam" id="PF08281"/>
    </source>
</evidence>
<keyword evidence="3" id="KW-0731">Sigma factor</keyword>
<sequence>MRAHYARCVRAAYLVLRDREAAEDVVQGAFARIPEGIGSFDEARPFGPWFSKTVVNDAVKAASRRERTVSFYQGDAEELISRVADPSRGPQEAAEDSETRRRVWGALEQLPPAQRAVIVQRYYLGMTEAEMAGSASGLLDAIFQDKLPGGDAVDLGQKLDLTQTANGMRVTLEWAYADQSSVVVGYTIEELEEDRQALGYPTRLEPSLEQEMVLTDGSGARLQNAEGPEWSGSDEDVPVVAVFEAGEGTEVGERERFRLEAPIGARLMVPPETTGPEASGPADDDLPYQVETGDPFVFDFEVPVRAAPTVQVDQKVEAGGVTLTLDRVIDSPARPEAVFCFEPPDDEREWYIRDLTGGSSIVPNEDNCRAYVLRSGLERRSTLTVTRIEGIPRPGTFRNDKEGNQKVRTIRGPWTFEFEVPER</sequence>
<evidence type="ECO:0000256" key="1">
    <source>
        <dbReference type="ARBA" id="ARBA00010641"/>
    </source>
</evidence>
<dbReference type="EMBL" id="CADCVM010000471">
    <property type="protein sequence ID" value="CAA9530072.1"/>
    <property type="molecule type" value="Genomic_DNA"/>
</dbReference>
<comment type="similarity">
    <text evidence="1">Belongs to the sigma-70 factor family. ECF subfamily.</text>
</comment>
<dbReference type="SUPFAM" id="SSF88946">
    <property type="entry name" value="Sigma2 domain of RNA polymerase sigma factors"/>
    <property type="match status" value="1"/>
</dbReference>
<dbReference type="InterPro" id="IPR007627">
    <property type="entry name" value="RNA_pol_sigma70_r2"/>
</dbReference>
<proteinExistence type="inferred from homology"/>
<dbReference type="Gene3D" id="1.10.10.10">
    <property type="entry name" value="Winged helix-like DNA-binding domain superfamily/Winged helix DNA-binding domain"/>
    <property type="match status" value="1"/>
</dbReference>
<dbReference type="Pfam" id="PF08281">
    <property type="entry name" value="Sigma70_r4_2"/>
    <property type="match status" value="1"/>
</dbReference>
<dbReference type="GO" id="GO:0003677">
    <property type="term" value="F:DNA binding"/>
    <property type="evidence" value="ECO:0007669"/>
    <property type="project" value="UniProtKB-KW"/>
</dbReference>
<feature type="domain" description="RNA polymerase sigma-70 region 2" evidence="6">
    <location>
        <begin position="2"/>
        <end position="67"/>
    </location>
</feature>
<name>A0A6J4TQP4_9ACTN</name>
<keyword evidence="4" id="KW-0238">DNA-binding</keyword>
<dbReference type="InterPro" id="IPR013249">
    <property type="entry name" value="RNA_pol_sigma70_r4_t2"/>
</dbReference>
<evidence type="ECO:0000256" key="5">
    <source>
        <dbReference type="ARBA" id="ARBA00023163"/>
    </source>
</evidence>
<dbReference type="PANTHER" id="PTHR43133">
    <property type="entry name" value="RNA POLYMERASE ECF-TYPE SIGMA FACTO"/>
    <property type="match status" value="1"/>
</dbReference>
<evidence type="ECO:0000256" key="3">
    <source>
        <dbReference type="ARBA" id="ARBA00023082"/>
    </source>
</evidence>
<evidence type="ECO:0000256" key="2">
    <source>
        <dbReference type="ARBA" id="ARBA00023015"/>
    </source>
</evidence>
<feature type="domain" description="RNA polymerase sigma factor 70 region 4 type 2" evidence="7">
    <location>
        <begin position="101"/>
        <end position="132"/>
    </location>
</feature>
<gene>
    <name evidence="8" type="ORF">AVDCRST_MAG05-4328</name>
</gene>
<dbReference type="PANTHER" id="PTHR43133:SF8">
    <property type="entry name" value="RNA POLYMERASE SIGMA FACTOR HI_1459-RELATED"/>
    <property type="match status" value="1"/>
</dbReference>
<dbReference type="Pfam" id="PF04542">
    <property type="entry name" value="Sigma70_r2"/>
    <property type="match status" value="1"/>
</dbReference>
<dbReference type="AlphaFoldDB" id="A0A6J4TQP4"/>
<dbReference type="NCBIfam" id="TIGR02937">
    <property type="entry name" value="sigma70-ECF"/>
    <property type="match status" value="1"/>
</dbReference>
<evidence type="ECO:0000259" key="6">
    <source>
        <dbReference type="Pfam" id="PF04542"/>
    </source>
</evidence>
<accession>A0A6J4TQP4</accession>
<dbReference type="InterPro" id="IPR013325">
    <property type="entry name" value="RNA_pol_sigma_r2"/>
</dbReference>
<organism evidence="8">
    <name type="scientific">uncultured Rubrobacteraceae bacterium</name>
    <dbReference type="NCBI Taxonomy" id="349277"/>
    <lineage>
        <taxon>Bacteria</taxon>
        <taxon>Bacillati</taxon>
        <taxon>Actinomycetota</taxon>
        <taxon>Rubrobacteria</taxon>
        <taxon>Rubrobacterales</taxon>
        <taxon>Rubrobacteraceae</taxon>
        <taxon>environmental samples</taxon>
    </lineage>
</organism>
<keyword evidence="2" id="KW-0805">Transcription regulation</keyword>